<sequence>METGAFTETAYDNEPSTVLDYLKNKYYEKPDIGEFIDFRRPADYSFDKMTENTKKNFDRFAVYYIGITALLYALFILSSPMFIIPFGLIATAIYFVNTQTVINGVEITSRQAIIGCLVANAVLFLCFKSYFAHRIVYFFSINALCVLMVVVHSQFVMEKNDEEDKL</sequence>
<keyword evidence="2 5" id="KW-0812">Transmembrane</keyword>
<name>A0A1Y1S552_9MICR</name>
<gene>
    <name evidence="6" type="primary">Y2E7</name>
    <name evidence="6" type="ORF">ECANGB1_353</name>
</gene>
<protein>
    <recommendedName>
        <fullName evidence="5">PRA1 family protein</fullName>
    </recommendedName>
</protein>
<dbReference type="AlphaFoldDB" id="A0A1Y1S552"/>
<keyword evidence="3 5" id="KW-1133">Transmembrane helix</keyword>
<dbReference type="InterPro" id="IPR004895">
    <property type="entry name" value="Prenylated_rab_accept_PRA1"/>
</dbReference>
<dbReference type="PANTHER" id="PTHR19317">
    <property type="entry name" value="PRENYLATED RAB ACCEPTOR 1-RELATED"/>
    <property type="match status" value="1"/>
</dbReference>
<evidence type="ECO:0000256" key="2">
    <source>
        <dbReference type="ARBA" id="ARBA00022692"/>
    </source>
</evidence>
<feature type="transmembrane region" description="Helical" evidence="5">
    <location>
        <begin position="137"/>
        <end position="157"/>
    </location>
</feature>
<accession>A0A1Y1S552</accession>
<comment type="similarity">
    <text evidence="5">Belongs to the PRA1 family.</text>
</comment>
<keyword evidence="7" id="KW-1185">Reference proteome</keyword>
<keyword evidence="4 5" id="KW-0472">Membrane</keyword>
<dbReference type="OrthoDB" id="10404737at2759"/>
<dbReference type="PANTHER" id="PTHR19317:SF0">
    <property type="entry name" value="PRENYLATED RAB ACCEPTOR PROTEIN 1"/>
    <property type="match status" value="1"/>
</dbReference>
<evidence type="ECO:0000256" key="3">
    <source>
        <dbReference type="ARBA" id="ARBA00022989"/>
    </source>
</evidence>
<evidence type="ECO:0000256" key="5">
    <source>
        <dbReference type="RuleBase" id="RU363107"/>
    </source>
</evidence>
<reference evidence="6 7" key="1">
    <citation type="journal article" date="2017" name="Environ. Microbiol.">
        <title>Decay of the glycolytic pathway and adaptation to intranuclear parasitism within Enterocytozoonidae microsporidia.</title>
        <authorList>
            <person name="Wiredu Boakye D."/>
            <person name="Jaroenlak P."/>
            <person name="Prachumwat A."/>
            <person name="Williams T.A."/>
            <person name="Bateman K.S."/>
            <person name="Itsathitphaisarn O."/>
            <person name="Sritunyalucksana K."/>
            <person name="Paszkiewicz K.H."/>
            <person name="Moore K.A."/>
            <person name="Stentiford G.D."/>
            <person name="Williams B.A."/>
        </authorList>
    </citation>
    <scope>NUCLEOTIDE SEQUENCE [LARGE SCALE GENOMIC DNA]</scope>
    <source>
        <strain evidence="6 7">GB1</strain>
    </source>
</reference>
<evidence type="ECO:0000256" key="4">
    <source>
        <dbReference type="ARBA" id="ARBA00023136"/>
    </source>
</evidence>
<feature type="transmembrane region" description="Helical" evidence="5">
    <location>
        <begin position="60"/>
        <end position="77"/>
    </location>
</feature>
<evidence type="ECO:0000313" key="7">
    <source>
        <dbReference type="Proteomes" id="UP000192639"/>
    </source>
</evidence>
<comment type="caution">
    <text evidence="6">The sequence shown here is derived from an EMBL/GenBank/DDBJ whole genome shotgun (WGS) entry which is preliminary data.</text>
</comment>
<organism evidence="6 7">
    <name type="scientific">Enterospora canceri</name>
    <dbReference type="NCBI Taxonomy" id="1081671"/>
    <lineage>
        <taxon>Eukaryota</taxon>
        <taxon>Fungi</taxon>
        <taxon>Fungi incertae sedis</taxon>
        <taxon>Microsporidia</taxon>
        <taxon>Enterocytozoonidae</taxon>
        <taxon>Enterospora</taxon>
    </lineage>
</organism>
<dbReference type="GO" id="GO:0016020">
    <property type="term" value="C:membrane"/>
    <property type="evidence" value="ECO:0007669"/>
    <property type="project" value="UniProtKB-SubCell"/>
</dbReference>
<evidence type="ECO:0000256" key="1">
    <source>
        <dbReference type="ARBA" id="ARBA00004141"/>
    </source>
</evidence>
<dbReference type="GO" id="GO:0005794">
    <property type="term" value="C:Golgi apparatus"/>
    <property type="evidence" value="ECO:0007669"/>
    <property type="project" value="TreeGrafter"/>
</dbReference>
<dbReference type="Pfam" id="PF03208">
    <property type="entry name" value="PRA1"/>
    <property type="match status" value="1"/>
</dbReference>
<evidence type="ECO:0000313" key="6">
    <source>
        <dbReference type="EMBL" id="ORD93283.1"/>
    </source>
</evidence>
<proteinExistence type="inferred from homology"/>
<dbReference type="EMBL" id="LWDP01000121">
    <property type="protein sequence ID" value="ORD93283.1"/>
    <property type="molecule type" value="Genomic_DNA"/>
</dbReference>
<feature type="transmembrane region" description="Helical" evidence="5">
    <location>
        <begin position="112"/>
        <end position="131"/>
    </location>
</feature>
<dbReference type="VEuPathDB" id="MicrosporidiaDB:ECANGB1_353"/>
<comment type="subcellular location">
    <subcellularLocation>
        <location evidence="1 5">Membrane</location>
        <topology evidence="1 5">Multi-pass membrane protein</topology>
    </subcellularLocation>
</comment>
<dbReference type="Proteomes" id="UP000192639">
    <property type="component" value="Unassembled WGS sequence"/>
</dbReference>